<evidence type="ECO:0000256" key="4">
    <source>
        <dbReference type="ARBA" id="ARBA00022825"/>
    </source>
</evidence>
<feature type="active site" description="Charge relay system" evidence="5">
    <location>
        <position position="335"/>
    </location>
</feature>
<evidence type="ECO:0000256" key="6">
    <source>
        <dbReference type="RuleBase" id="RU003355"/>
    </source>
</evidence>
<dbReference type="InterPro" id="IPR022398">
    <property type="entry name" value="Peptidase_S8_His-AS"/>
</dbReference>
<dbReference type="PROSITE" id="PS51892">
    <property type="entry name" value="SUBTILASE"/>
    <property type="match status" value="1"/>
</dbReference>
<dbReference type="RefSeq" id="WP_071900545.1">
    <property type="nucleotide sequence ID" value="NZ_MPIN01000006.1"/>
</dbReference>
<dbReference type="Proteomes" id="UP000182229">
    <property type="component" value="Unassembled WGS sequence"/>
</dbReference>
<dbReference type="GO" id="GO:0005615">
    <property type="term" value="C:extracellular space"/>
    <property type="evidence" value="ECO:0007669"/>
    <property type="project" value="TreeGrafter"/>
</dbReference>
<accession>A0A1L9B703</accession>
<name>A0A1L9B703_9BACT</name>
<evidence type="ECO:0000313" key="11">
    <source>
        <dbReference type="Proteomes" id="UP000182229"/>
    </source>
</evidence>
<feature type="active site" description="Charge relay system" evidence="5">
    <location>
        <position position="185"/>
    </location>
</feature>
<feature type="active site" description="Charge relay system" evidence="5">
    <location>
        <position position="154"/>
    </location>
</feature>
<dbReference type="Gene3D" id="3.40.50.200">
    <property type="entry name" value="Peptidase S8/S53 domain"/>
    <property type="match status" value="1"/>
</dbReference>
<feature type="signal peptide" evidence="7">
    <location>
        <begin position="1"/>
        <end position="17"/>
    </location>
</feature>
<evidence type="ECO:0000256" key="5">
    <source>
        <dbReference type="PROSITE-ProRule" id="PRU01240"/>
    </source>
</evidence>
<dbReference type="InterPro" id="IPR000209">
    <property type="entry name" value="Peptidase_S8/S53_dom"/>
</dbReference>
<dbReference type="PANTHER" id="PTHR43806">
    <property type="entry name" value="PEPTIDASE S8"/>
    <property type="match status" value="1"/>
</dbReference>
<evidence type="ECO:0000259" key="8">
    <source>
        <dbReference type="Pfam" id="PF00082"/>
    </source>
</evidence>
<proteinExistence type="inferred from homology"/>
<dbReference type="GO" id="GO:0006508">
    <property type="term" value="P:proteolysis"/>
    <property type="evidence" value="ECO:0007669"/>
    <property type="project" value="UniProtKB-KW"/>
</dbReference>
<dbReference type="InterPro" id="IPR010259">
    <property type="entry name" value="S8pro/Inhibitor_I9"/>
</dbReference>
<dbReference type="InterPro" id="IPR015500">
    <property type="entry name" value="Peptidase_S8_subtilisin-rel"/>
</dbReference>
<feature type="domain" description="Inhibitor I9" evidence="9">
    <location>
        <begin position="77"/>
        <end position="113"/>
    </location>
</feature>
<dbReference type="Pfam" id="PF00082">
    <property type="entry name" value="Peptidase_S8"/>
    <property type="match status" value="1"/>
</dbReference>
<dbReference type="PROSITE" id="PS51257">
    <property type="entry name" value="PROKAR_LIPOPROTEIN"/>
    <property type="match status" value="1"/>
</dbReference>
<keyword evidence="4 5" id="KW-0720">Serine protease</keyword>
<keyword evidence="3 5" id="KW-0378">Hydrolase</keyword>
<dbReference type="PROSITE" id="PS00137">
    <property type="entry name" value="SUBTILASE_HIS"/>
    <property type="match status" value="1"/>
</dbReference>
<dbReference type="PANTHER" id="PTHR43806:SF11">
    <property type="entry name" value="CEREVISIN-RELATED"/>
    <property type="match status" value="1"/>
</dbReference>
<dbReference type="Gene3D" id="3.30.70.80">
    <property type="entry name" value="Peptidase S8 propeptide/proteinase inhibitor I9"/>
    <property type="match status" value="1"/>
</dbReference>
<feature type="domain" description="Peptidase S8/S53" evidence="8">
    <location>
        <begin position="151"/>
        <end position="372"/>
    </location>
</feature>
<dbReference type="AlphaFoldDB" id="A0A1L9B703"/>
<dbReference type="InterPro" id="IPR034193">
    <property type="entry name" value="PCSK9_ProteinaseK-like"/>
</dbReference>
<dbReference type="InterPro" id="IPR050131">
    <property type="entry name" value="Peptidase_S8_subtilisin-like"/>
</dbReference>
<dbReference type="STRING" id="83449.BON30_22990"/>
<reference evidence="10 11" key="2">
    <citation type="submission" date="2016-12" db="EMBL/GenBank/DDBJ databases">
        <title>Draft Genome Sequence of Cystobacter ferrugineus Strain Cbfe23.</title>
        <authorList>
            <person name="Akbar S."/>
            <person name="Dowd S.E."/>
            <person name="Stevens D.C."/>
        </authorList>
    </citation>
    <scope>NUCLEOTIDE SEQUENCE [LARGE SCALE GENOMIC DNA]</scope>
    <source>
        <strain evidence="10 11">Cbfe23</strain>
    </source>
</reference>
<evidence type="ECO:0000256" key="2">
    <source>
        <dbReference type="ARBA" id="ARBA00022670"/>
    </source>
</evidence>
<dbReference type="SUPFAM" id="SSF52743">
    <property type="entry name" value="Subtilisin-like"/>
    <property type="match status" value="1"/>
</dbReference>
<keyword evidence="2 5" id="KW-0645">Protease</keyword>
<sequence>MRAMRNVLFLGSVLSLAACGGNELDMVAGQEELGQSVAPLHQAAPGLRVDGDYIVKLKDGAEARSVAAILGVSPNLVYSQAVNGFSVTLNETQLRALRHNPNIEYVEEDQFVSSTATQTGATWGLDRIDQTSSTLNSSYTYTSTGAGVHAYIIDTGILTSHSNFGGRATAVYDALGGNGQDCNGHGTHVAGTVGSTTYGVAKGVSLHGVRVLDCNGSGTNSGVIAGIDYVRTKHIKPAVANMSLGGGYSATVNTAVTNLSNAGVFVAVAAGNDNANACNYSPASAPVVTTVAATTKTTARASYSNYGSCVDIYAPGSSITSTWSNGSTNSLSGTSMASPHVAGVAALYKAAYGDASQATIDAWLKNNATNNAVTSNVSGTPNKLLNKGSL</sequence>
<comment type="similarity">
    <text evidence="1 5 6">Belongs to the peptidase S8 family.</text>
</comment>
<dbReference type="CDD" id="cd04077">
    <property type="entry name" value="Peptidases_S8_PCSK9_ProteinaseK_like"/>
    <property type="match status" value="1"/>
</dbReference>
<dbReference type="InterPro" id="IPR023828">
    <property type="entry name" value="Peptidase_S8_Ser-AS"/>
</dbReference>
<keyword evidence="11" id="KW-1185">Reference proteome</keyword>
<dbReference type="PROSITE" id="PS00136">
    <property type="entry name" value="SUBTILASE_ASP"/>
    <property type="match status" value="1"/>
</dbReference>
<evidence type="ECO:0000256" key="7">
    <source>
        <dbReference type="SAM" id="SignalP"/>
    </source>
</evidence>
<evidence type="ECO:0000313" key="10">
    <source>
        <dbReference type="EMBL" id="OJH38038.1"/>
    </source>
</evidence>
<dbReference type="InterPro" id="IPR036852">
    <property type="entry name" value="Peptidase_S8/S53_dom_sf"/>
</dbReference>
<dbReference type="PRINTS" id="PR00723">
    <property type="entry name" value="SUBTILISIN"/>
</dbReference>
<dbReference type="FunFam" id="3.40.50.200:FF:000014">
    <property type="entry name" value="Proteinase K"/>
    <property type="match status" value="1"/>
</dbReference>
<dbReference type="InterPro" id="IPR037045">
    <property type="entry name" value="S8pro/Inhibitor_I9_sf"/>
</dbReference>
<organism evidence="10 11">
    <name type="scientific">Cystobacter ferrugineus</name>
    <dbReference type="NCBI Taxonomy" id="83449"/>
    <lineage>
        <taxon>Bacteria</taxon>
        <taxon>Pseudomonadati</taxon>
        <taxon>Myxococcota</taxon>
        <taxon>Myxococcia</taxon>
        <taxon>Myxococcales</taxon>
        <taxon>Cystobacterineae</taxon>
        <taxon>Archangiaceae</taxon>
        <taxon>Cystobacter</taxon>
    </lineage>
</organism>
<dbReference type="InterPro" id="IPR023827">
    <property type="entry name" value="Peptidase_S8_Asp-AS"/>
</dbReference>
<dbReference type="SUPFAM" id="SSF54897">
    <property type="entry name" value="Protease propeptides/inhibitors"/>
    <property type="match status" value="1"/>
</dbReference>
<evidence type="ECO:0000259" key="9">
    <source>
        <dbReference type="Pfam" id="PF05922"/>
    </source>
</evidence>
<gene>
    <name evidence="10" type="ORF">BON30_22990</name>
</gene>
<dbReference type="Pfam" id="PF05922">
    <property type="entry name" value="Inhibitor_I9"/>
    <property type="match status" value="1"/>
</dbReference>
<protein>
    <submittedName>
        <fullName evidence="10">Serine protease</fullName>
    </submittedName>
</protein>
<evidence type="ECO:0000256" key="1">
    <source>
        <dbReference type="ARBA" id="ARBA00011073"/>
    </source>
</evidence>
<keyword evidence="7" id="KW-0732">Signal</keyword>
<comment type="caution">
    <text evidence="10">The sequence shown here is derived from an EMBL/GenBank/DDBJ whole genome shotgun (WGS) entry which is preliminary data.</text>
</comment>
<dbReference type="GO" id="GO:0004252">
    <property type="term" value="F:serine-type endopeptidase activity"/>
    <property type="evidence" value="ECO:0007669"/>
    <property type="project" value="UniProtKB-UniRule"/>
</dbReference>
<reference evidence="11" key="1">
    <citation type="submission" date="2016-11" db="EMBL/GenBank/DDBJ databases">
        <authorList>
            <person name="Shukria A."/>
            <person name="Stevens D.C."/>
        </authorList>
    </citation>
    <scope>NUCLEOTIDE SEQUENCE [LARGE SCALE GENOMIC DNA]</scope>
    <source>
        <strain evidence="11">Cbfe23</strain>
    </source>
</reference>
<feature type="chain" id="PRO_5013222399" evidence="7">
    <location>
        <begin position="18"/>
        <end position="390"/>
    </location>
</feature>
<evidence type="ECO:0000256" key="3">
    <source>
        <dbReference type="ARBA" id="ARBA00022801"/>
    </source>
</evidence>
<dbReference type="PROSITE" id="PS00138">
    <property type="entry name" value="SUBTILASE_SER"/>
    <property type="match status" value="1"/>
</dbReference>
<dbReference type="EMBL" id="MPIN01000006">
    <property type="protein sequence ID" value="OJH38038.1"/>
    <property type="molecule type" value="Genomic_DNA"/>
</dbReference>